<organism evidence="2 3">
    <name type="scientific">Massariosphaeria phaeospora</name>
    <dbReference type="NCBI Taxonomy" id="100035"/>
    <lineage>
        <taxon>Eukaryota</taxon>
        <taxon>Fungi</taxon>
        <taxon>Dikarya</taxon>
        <taxon>Ascomycota</taxon>
        <taxon>Pezizomycotina</taxon>
        <taxon>Dothideomycetes</taxon>
        <taxon>Pleosporomycetidae</taxon>
        <taxon>Pleosporales</taxon>
        <taxon>Pleosporales incertae sedis</taxon>
        <taxon>Massariosphaeria</taxon>
    </lineage>
</organism>
<dbReference type="Proteomes" id="UP000481861">
    <property type="component" value="Unassembled WGS sequence"/>
</dbReference>
<gene>
    <name evidence="2" type="ORF">BDV95DRAFT_602984</name>
</gene>
<dbReference type="EMBL" id="JAADJZ010000004">
    <property type="protein sequence ID" value="KAF2875567.1"/>
    <property type="molecule type" value="Genomic_DNA"/>
</dbReference>
<proteinExistence type="predicted"/>
<protein>
    <recommendedName>
        <fullName evidence="4">Fungal N-terminal domain-containing protein</fullName>
    </recommendedName>
</protein>
<comment type="caution">
    <text evidence="2">The sequence shown here is derived from an EMBL/GenBank/DDBJ whole genome shotgun (WGS) entry which is preliminary data.</text>
</comment>
<evidence type="ECO:0000256" key="1">
    <source>
        <dbReference type="SAM" id="MobiDB-lite"/>
    </source>
</evidence>
<dbReference type="OrthoDB" id="3937014at2759"/>
<dbReference type="AlphaFoldDB" id="A0A7C8IL84"/>
<sequence length="423" mass="47737">MDPLGTVLGIAHVIKRGYDLYKGCQSATDEVQAAAEHVHSMVILLEGVRSDLFENPRSFVHTKTDPARARTQNLKHHIKMCEQSILRMEKLLNKYQTFRKGNVSAWNAFRWQEGKKEIAECKLDLVLSTVALDVFLSKNGLNVLWKLEDMMEQMLKKMAPFELFQADVARNGERRPRLESNVTRTIVASLVLARLMRTLEQYRRKKSGKTGASPANVGLGRRLKKTVTRVNSGFAPNANRMVLLQNYASNIVSDAVPVPPPYKTRRARTPSPDGSSAAWSMDVAPPRPIRRSSSMHRLVGKINANITQPQKPAEHYACWRVGIASLAIGPKGAPEFLRHRRGQMQLRKMAAVLKESNASAGRYRALDARDNRVKRLMDSRNEHEKKKKTGKKWYLVAARVMSRDPGKTGMVTVEKALVILVRR</sequence>
<evidence type="ECO:0000313" key="3">
    <source>
        <dbReference type="Proteomes" id="UP000481861"/>
    </source>
</evidence>
<evidence type="ECO:0000313" key="2">
    <source>
        <dbReference type="EMBL" id="KAF2875567.1"/>
    </source>
</evidence>
<keyword evidence="3" id="KW-1185">Reference proteome</keyword>
<reference evidence="2 3" key="1">
    <citation type="submission" date="2020-01" db="EMBL/GenBank/DDBJ databases">
        <authorList>
            <consortium name="DOE Joint Genome Institute"/>
            <person name="Haridas S."/>
            <person name="Albert R."/>
            <person name="Binder M."/>
            <person name="Bloem J."/>
            <person name="Labutti K."/>
            <person name="Salamov A."/>
            <person name="Andreopoulos B."/>
            <person name="Baker S.E."/>
            <person name="Barry K."/>
            <person name="Bills G."/>
            <person name="Bluhm B.H."/>
            <person name="Cannon C."/>
            <person name="Castanera R."/>
            <person name="Culley D.E."/>
            <person name="Daum C."/>
            <person name="Ezra D."/>
            <person name="Gonzalez J.B."/>
            <person name="Henrissat B."/>
            <person name="Kuo A."/>
            <person name="Liang C."/>
            <person name="Lipzen A."/>
            <person name="Lutzoni F."/>
            <person name="Magnuson J."/>
            <person name="Mondo S."/>
            <person name="Nolan M."/>
            <person name="Ohm R."/>
            <person name="Pangilinan J."/>
            <person name="Park H.-J.H."/>
            <person name="Ramirez L."/>
            <person name="Alfaro M."/>
            <person name="Sun H."/>
            <person name="Tritt A."/>
            <person name="Yoshinaga Y."/>
            <person name="Zwiers L.-H.L."/>
            <person name="Turgeon B.G."/>
            <person name="Goodwin S.B."/>
            <person name="Spatafora J.W."/>
            <person name="Crous P.W."/>
            <person name="Grigoriev I.V."/>
        </authorList>
    </citation>
    <scope>NUCLEOTIDE SEQUENCE [LARGE SCALE GENOMIC DNA]</scope>
    <source>
        <strain evidence="2 3">CBS 611.86</strain>
    </source>
</reference>
<feature type="region of interest" description="Disordered" evidence="1">
    <location>
        <begin position="264"/>
        <end position="290"/>
    </location>
</feature>
<accession>A0A7C8IL84</accession>
<name>A0A7C8IL84_9PLEO</name>
<evidence type="ECO:0008006" key="4">
    <source>
        <dbReference type="Google" id="ProtNLM"/>
    </source>
</evidence>